<evidence type="ECO:0000256" key="4">
    <source>
        <dbReference type="ARBA" id="ARBA00023295"/>
    </source>
</evidence>
<feature type="binding site" evidence="7">
    <location>
        <position position="476"/>
    </location>
    <ligand>
        <name>substrate</name>
    </ligand>
</feature>
<evidence type="ECO:0000256" key="1">
    <source>
        <dbReference type="ARBA" id="ARBA00001255"/>
    </source>
</evidence>
<dbReference type="FunFam" id="3.20.20.70:FF:000118">
    <property type="entry name" value="Alpha-galactosidase"/>
    <property type="match status" value="1"/>
</dbReference>
<dbReference type="InterPro" id="IPR031705">
    <property type="entry name" value="Glyco_hydro_36_C"/>
</dbReference>
<dbReference type="Gene3D" id="2.60.40.1180">
    <property type="entry name" value="Golgi alpha-mannosidase II"/>
    <property type="match status" value="1"/>
</dbReference>
<comment type="similarity">
    <text evidence="5">Belongs to the glycosyl hydrolase.</text>
</comment>
<dbReference type="GO" id="GO:0016052">
    <property type="term" value="P:carbohydrate catabolic process"/>
    <property type="evidence" value="ECO:0007669"/>
    <property type="project" value="InterPro"/>
</dbReference>
<dbReference type="RefSeq" id="WP_171608291.1">
    <property type="nucleotide sequence ID" value="NZ_WHPF01000008.1"/>
</dbReference>
<dbReference type="EC" id="3.2.1.22" evidence="2 5"/>
<keyword evidence="4 5" id="KW-0326">Glycosidase</keyword>
<accession>A0A8J8FF75</accession>
<dbReference type="Gene3D" id="3.20.20.70">
    <property type="entry name" value="Aldolase class I"/>
    <property type="match status" value="1"/>
</dbReference>
<gene>
    <name evidence="10" type="ORF">GD597_12850</name>
</gene>
<dbReference type="Proteomes" id="UP000598971">
    <property type="component" value="Unassembled WGS sequence"/>
</dbReference>
<feature type="active site" description="Proton donor" evidence="6">
    <location>
        <position position="584"/>
    </location>
</feature>
<feature type="binding site" evidence="7">
    <location>
        <begin position="396"/>
        <end position="397"/>
    </location>
    <ligand>
        <name>substrate</name>
    </ligand>
</feature>
<dbReference type="PANTHER" id="PTHR43053">
    <property type="entry name" value="GLYCOSIDASE FAMILY 31"/>
    <property type="match status" value="1"/>
</dbReference>
<dbReference type="InterPro" id="IPR031704">
    <property type="entry name" value="Glyco_hydro_36_N"/>
</dbReference>
<protein>
    <recommendedName>
        <fullName evidence="2 5">Alpha-galactosidase</fullName>
        <ecNumber evidence="2 5">3.2.1.22</ecNumber>
    </recommendedName>
</protein>
<evidence type="ECO:0000259" key="9">
    <source>
        <dbReference type="Pfam" id="PF16875"/>
    </source>
</evidence>
<evidence type="ECO:0000256" key="7">
    <source>
        <dbReference type="PIRSR" id="PIRSR005536-2"/>
    </source>
</evidence>
<feature type="binding site" evidence="7">
    <location>
        <position position="229"/>
    </location>
    <ligand>
        <name>substrate</name>
    </ligand>
</feature>
<dbReference type="CDD" id="cd14791">
    <property type="entry name" value="GH36"/>
    <property type="match status" value="1"/>
</dbReference>
<evidence type="ECO:0000256" key="2">
    <source>
        <dbReference type="ARBA" id="ARBA00012755"/>
    </source>
</evidence>
<dbReference type="Pfam" id="PF16874">
    <property type="entry name" value="Glyco_hydro_36C"/>
    <property type="match status" value="1"/>
</dbReference>
<reference evidence="10" key="1">
    <citation type="submission" date="2019-10" db="EMBL/GenBank/DDBJ databases">
        <title>Draft genome sequence of Panacibacter sp. KCS-6.</title>
        <authorList>
            <person name="Yim K.J."/>
        </authorList>
    </citation>
    <scope>NUCLEOTIDE SEQUENCE</scope>
    <source>
        <strain evidence="10">KCS-6</strain>
    </source>
</reference>
<evidence type="ECO:0000259" key="8">
    <source>
        <dbReference type="Pfam" id="PF16874"/>
    </source>
</evidence>
<comment type="catalytic activity">
    <reaction evidence="1 5">
        <text>Hydrolysis of terminal, non-reducing alpha-D-galactose residues in alpha-D-galactosides, including galactose oligosaccharides, galactomannans and galactolipids.</text>
        <dbReference type="EC" id="3.2.1.22"/>
    </reaction>
</comment>
<evidence type="ECO:0000256" key="6">
    <source>
        <dbReference type="PIRSR" id="PIRSR005536-1"/>
    </source>
</evidence>
<feature type="domain" description="Glycosyl hydrolase family 36 C-terminal" evidence="8">
    <location>
        <begin position="679"/>
        <end position="756"/>
    </location>
</feature>
<dbReference type="InterPro" id="IPR002252">
    <property type="entry name" value="Glyco_hydro_36"/>
</dbReference>
<dbReference type="AlphaFoldDB" id="A0A8J8FF75"/>
<dbReference type="InterPro" id="IPR050985">
    <property type="entry name" value="Alpha-glycosidase_related"/>
</dbReference>
<dbReference type="InterPro" id="IPR000111">
    <property type="entry name" value="Glyco_hydro_27/36_CS"/>
</dbReference>
<feature type="binding site" evidence="7">
    <location>
        <position position="584"/>
    </location>
    <ligand>
        <name>substrate</name>
    </ligand>
</feature>
<dbReference type="InterPro" id="IPR013780">
    <property type="entry name" value="Glyco_hydro_b"/>
</dbReference>
<feature type="binding site" evidence="7">
    <location>
        <begin position="510"/>
        <end position="514"/>
    </location>
    <ligand>
        <name>substrate</name>
    </ligand>
</feature>
<dbReference type="InterPro" id="IPR038417">
    <property type="entry name" value="Alpga-gal_N_sf"/>
</dbReference>
<proteinExistence type="inferred from homology"/>
<evidence type="ECO:0000256" key="5">
    <source>
        <dbReference type="PIRNR" id="PIRNR005536"/>
    </source>
</evidence>
<name>A0A8J8FF75_9BACT</name>
<keyword evidence="3 5" id="KW-0378">Hydrolase</keyword>
<organism evidence="10 11">
    <name type="scientific">Limnovirga soli</name>
    <dbReference type="NCBI Taxonomy" id="2656915"/>
    <lineage>
        <taxon>Bacteria</taxon>
        <taxon>Pseudomonadati</taxon>
        <taxon>Bacteroidota</taxon>
        <taxon>Chitinophagia</taxon>
        <taxon>Chitinophagales</taxon>
        <taxon>Chitinophagaceae</taxon>
        <taxon>Limnovirga</taxon>
    </lineage>
</organism>
<dbReference type="PROSITE" id="PS00512">
    <property type="entry name" value="ALPHA_GALACTOSIDASE"/>
    <property type="match status" value="1"/>
</dbReference>
<dbReference type="GO" id="GO:0004557">
    <property type="term" value="F:alpha-galactosidase activity"/>
    <property type="evidence" value="ECO:0007669"/>
    <property type="project" value="UniProtKB-UniRule"/>
</dbReference>
<feature type="binding site" evidence="7">
    <location>
        <position position="562"/>
    </location>
    <ligand>
        <name>substrate</name>
    </ligand>
</feature>
<keyword evidence="11" id="KW-1185">Reference proteome</keyword>
<dbReference type="Pfam" id="PF16875">
    <property type="entry name" value="Glyco_hydro_36N"/>
    <property type="match status" value="1"/>
</dbReference>
<evidence type="ECO:0000313" key="11">
    <source>
        <dbReference type="Proteomes" id="UP000598971"/>
    </source>
</evidence>
<dbReference type="PRINTS" id="PR00743">
    <property type="entry name" value="GLHYDRLASE36"/>
</dbReference>
<dbReference type="InterPro" id="IPR017853">
    <property type="entry name" value="GH"/>
</dbReference>
<evidence type="ECO:0000256" key="3">
    <source>
        <dbReference type="ARBA" id="ARBA00022801"/>
    </source>
</evidence>
<dbReference type="Gene3D" id="2.70.98.60">
    <property type="entry name" value="alpha-galactosidase from lactobacil brevis"/>
    <property type="match status" value="1"/>
</dbReference>
<dbReference type="SUPFAM" id="SSF51445">
    <property type="entry name" value="(Trans)glycosidases"/>
    <property type="match status" value="1"/>
</dbReference>
<dbReference type="PANTHER" id="PTHR43053:SF3">
    <property type="entry name" value="ALPHA-GALACTOSIDASE C-RELATED"/>
    <property type="match status" value="1"/>
</dbReference>
<evidence type="ECO:0000313" key="10">
    <source>
        <dbReference type="EMBL" id="NNV56352.1"/>
    </source>
</evidence>
<feature type="domain" description="Glycosyl hydrolase family 36 N-terminal" evidence="9">
    <location>
        <begin position="83"/>
        <end position="317"/>
    </location>
</feature>
<dbReference type="PIRSF" id="PIRSF005536">
    <property type="entry name" value="Agal"/>
    <property type="match status" value="1"/>
</dbReference>
<dbReference type="Pfam" id="PF02065">
    <property type="entry name" value="Melibiase"/>
    <property type="match status" value="1"/>
</dbReference>
<sequence>MNNIISGLRQKACFVIKKSSAVLLPYRSATQELTNKHSTAGLKKWLFIFLASCLWLQNFAQQVTIPIETAGNALILQTDKLNRLGIVYFGKKLSDATEYAAITKQYNTQDDNAGIYNNAYTPSGTWNLVEPAIQITHADGNASLELKYISHNTNRIDDNTTLTSIVLRDPVYAVDVTLFYKTWAKENVVEQWTTIKNNEKKAIQLQKYASANLYFMKNNYYLTHYNGGWGHEMNPETDVLSHGIKSIDTKLGTRANLFEPPTFMVSFNKPATEDEGNVLLGQLAWSGNFKIDFEVDSHNGLRLIAGINPYASAYSLAAAKDFQTPSFIYTFSSNGLGEASRNLHHWAINYRLLDGKGQRLTLLNNWEATYFGFDENKLASLFKGAKDIGVDMFLLDDGWFGNKHPRNADTAGLGDWQENVSKLPHGLGYLVKEAKAAGVKFGIWVEPEMVNPKSELYEKHIDWVLRQPERPETYFRNQLVLDLANPEVQNFVYGILDTIFTKNPELAFVKWDCNAVIYNAYSAYLQKQNLPQSQLYVDYVKGLYKVLERLRAKYPTIPMMLCSGGGGRVDYGALQYFTEFWPSDNTDPMERIFMQWEYSYFYPAIATCNHITDWSKRPLKFRTDVAMMGKMGYDIVVNNLDAKDLQFSKQAVATYNSIKEIIWHGDLYRLVNPKENPLASLMFSSADKSHAVIFNYLVNDRYMMTATPTPIALKGLDANKKYTVKEINVYPGTFPGVNPTKVYSGDFLMTVGINPNVNLGRTSVILEVNEVK</sequence>
<dbReference type="EMBL" id="WHPF01000008">
    <property type="protein sequence ID" value="NNV56352.1"/>
    <property type="molecule type" value="Genomic_DNA"/>
</dbReference>
<dbReference type="InterPro" id="IPR013785">
    <property type="entry name" value="Aldolase_TIM"/>
</dbReference>
<comment type="caution">
    <text evidence="10">The sequence shown here is derived from an EMBL/GenBank/DDBJ whole genome shotgun (WGS) entry which is preliminary data.</text>
</comment>
<feature type="active site" description="Nucleophile" evidence="6">
    <location>
        <position position="512"/>
    </location>
</feature>